<dbReference type="InterPro" id="IPR036390">
    <property type="entry name" value="WH_DNA-bd_sf"/>
</dbReference>
<keyword evidence="1" id="KW-0805">Transcription regulation</keyword>
<evidence type="ECO:0000256" key="4">
    <source>
        <dbReference type="SAM" id="MobiDB-lite"/>
    </source>
</evidence>
<organism evidence="6 7">
    <name type="scientific">Pacificibacter marinus</name>
    <dbReference type="NCBI Taxonomy" id="658057"/>
    <lineage>
        <taxon>Bacteria</taxon>
        <taxon>Pseudomonadati</taxon>
        <taxon>Pseudomonadota</taxon>
        <taxon>Alphaproteobacteria</taxon>
        <taxon>Rhodobacterales</taxon>
        <taxon>Roseobacteraceae</taxon>
        <taxon>Pacificibacter</taxon>
    </lineage>
</organism>
<dbReference type="Gene3D" id="1.20.120.530">
    <property type="entry name" value="GntR ligand-binding domain-like"/>
    <property type="match status" value="1"/>
</dbReference>
<name>A0A1Y5TDC8_9RHOB</name>
<proteinExistence type="predicted"/>
<dbReference type="SUPFAM" id="SSF48008">
    <property type="entry name" value="GntR ligand-binding domain-like"/>
    <property type="match status" value="1"/>
</dbReference>
<reference evidence="6 7" key="1">
    <citation type="submission" date="2017-03" db="EMBL/GenBank/DDBJ databases">
        <authorList>
            <person name="Afonso C.L."/>
            <person name="Miller P.J."/>
            <person name="Scott M.A."/>
            <person name="Spackman E."/>
            <person name="Goraichik I."/>
            <person name="Dimitrov K.M."/>
            <person name="Suarez D.L."/>
            <person name="Swayne D.E."/>
        </authorList>
    </citation>
    <scope>NUCLEOTIDE SEQUENCE [LARGE SCALE GENOMIC DNA]</scope>
    <source>
        <strain evidence="6 7">CECT 7971</strain>
    </source>
</reference>
<evidence type="ECO:0000259" key="5">
    <source>
        <dbReference type="PROSITE" id="PS50949"/>
    </source>
</evidence>
<dbReference type="PROSITE" id="PS50949">
    <property type="entry name" value="HTH_GNTR"/>
    <property type="match status" value="1"/>
</dbReference>
<dbReference type="GO" id="GO:0003700">
    <property type="term" value="F:DNA-binding transcription factor activity"/>
    <property type="evidence" value="ECO:0007669"/>
    <property type="project" value="InterPro"/>
</dbReference>
<dbReference type="SUPFAM" id="SSF46785">
    <property type="entry name" value="Winged helix' DNA-binding domain"/>
    <property type="match status" value="1"/>
</dbReference>
<dbReference type="GO" id="GO:0003677">
    <property type="term" value="F:DNA binding"/>
    <property type="evidence" value="ECO:0007669"/>
    <property type="project" value="UniProtKB-KW"/>
</dbReference>
<evidence type="ECO:0000256" key="2">
    <source>
        <dbReference type="ARBA" id="ARBA00023125"/>
    </source>
</evidence>
<evidence type="ECO:0000256" key="1">
    <source>
        <dbReference type="ARBA" id="ARBA00023015"/>
    </source>
</evidence>
<feature type="compositionally biased region" description="Polar residues" evidence="4">
    <location>
        <begin position="1"/>
        <end position="18"/>
    </location>
</feature>
<dbReference type="EMBL" id="FWFW01000011">
    <property type="protein sequence ID" value="SLN57814.1"/>
    <property type="molecule type" value="Genomic_DNA"/>
</dbReference>
<dbReference type="NCBIfam" id="NF003011">
    <property type="entry name" value="PRK03837.1"/>
    <property type="match status" value="1"/>
</dbReference>
<keyword evidence="3" id="KW-0804">Transcription</keyword>
<dbReference type="SMART" id="SM00345">
    <property type="entry name" value="HTH_GNTR"/>
    <property type="match status" value="1"/>
</dbReference>
<dbReference type="InterPro" id="IPR011711">
    <property type="entry name" value="GntR_C"/>
</dbReference>
<feature type="domain" description="HTH gntR-type" evidence="5">
    <location>
        <begin position="45"/>
        <end position="113"/>
    </location>
</feature>
<dbReference type="AlphaFoldDB" id="A0A1Y5TDC8"/>
<evidence type="ECO:0000256" key="3">
    <source>
        <dbReference type="ARBA" id="ARBA00023163"/>
    </source>
</evidence>
<gene>
    <name evidence="6" type="primary">lutR_5</name>
    <name evidence="6" type="ORF">PAM7971_02998</name>
</gene>
<dbReference type="InterPro" id="IPR008920">
    <property type="entry name" value="TF_FadR/GntR_C"/>
</dbReference>
<accession>A0A1Y5TDC8</accession>
<dbReference type="InterPro" id="IPR036388">
    <property type="entry name" value="WH-like_DNA-bd_sf"/>
</dbReference>
<keyword evidence="2" id="KW-0238">DNA-binding</keyword>
<feature type="region of interest" description="Disordered" evidence="4">
    <location>
        <begin position="1"/>
        <end position="42"/>
    </location>
</feature>
<dbReference type="InterPro" id="IPR000524">
    <property type="entry name" value="Tscrpt_reg_HTH_GntR"/>
</dbReference>
<dbReference type="Pfam" id="PF07729">
    <property type="entry name" value="FCD"/>
    <property type="match status" value="1"/>
</dbReference>
<dbReference type="CDD" id="cd07377">
    <property type="entry name" value="WHTH_GntR"/>
    <property type="match status" value="1"/>
</dbReference>
<evidence type="ECO:0000313" key="6">
    <source>
        <dbReference type="EMBL" id="SLN57814.1"/>
    </source>
</evidence>
<dbReference type="PANTHER" id="PTHR43537">
    <property type="entry name" value="TRANSCRIPTIONAL REGULATOR, GNTR FAMILY"/>
    <property type="match status" value="1"/>
</dbReference>
<dbReference type="STRING" id="658057.SAMN04488032_11143"/>
<dbReference type="SMART" id="SM00895">
    <property type="entry name" value="FCD"/>
    <property type="match status" value="1"/>
</dbReference>
<keyword evidence="7" id="KW-1185">Reference proteome</keyword>
<dbReference type="PRINTS" id="PR00035">
    <property type="entry name" value="HTHGNTR"/>
</dbReference>
<evidence type="ECO:0000313" key="7">
    <source>
        <dbReference type="Proteomes" id="UP000193307"/>
    </source>
</evidence>
<dbReference type="Proteomes" id="UP000193307">
    <property type="component" value="Unassembled WGS sequence"/>
</dbReference>
<protein>
    <submittedName>
        <fullName evidence="6">HTH-type transcriptional regulator LutR</fullName>
    </submittedName>
</protein>
<sequence>MGGNQSCSQHIICVQQSEQPKDNTKPMTSKPTPPTPASQKPIIRQKLSDQVFDRLWDMIKSGELAPGDAMPSERALMERFAVGRPAVREALQMMANKGVISISHGERSKVNKLTADIAFDQVDNIAKLLLSTEPANLDHLKQLRKIIEASSVQIAAQNCTPEQTAILRELIEDQRSKLGQDQAFIEADIAFHVAISEMTGNPLIQAVTQAMLSWLFQYYKPLLLWSGRENTTLLEHDRLVDCLERRDGDGALKMMSDHLSRSDPLYEVS</sequence>
<dbReference type="Gene3D" id="1.10.10.10">
    <property type="entry name" value="Winged helix-like DNA-binding domain superfamily/Winged helix DNA-binding domain"/>
    <property type="match status" value="1"/>
</dbReference>
<dbReference type="Pfam" id="PF00392">
    <property type="entry name" value="GntR"/>
    <property type="match status" value="1"/>
</dbReference>
<dbReference type="PANTHER" id="PTHR43537:SF53">
    <property type="entry name" value="HTH-TYPE TRANSCRIPTIONAL REPRESSOR NANR"/>
    <property type="match status" value="1"/>
</dbReference>